<gene>
    <name evidence="1" type="ORF">Q5H94_02035</name>
</gene>
<reference evidence="1" key="1">
    <citation type="submission" date="2023-07" db="EMBL/GenBank/DDBJ databases">
        <authorList>
            <person name="Kim M.K."/>
        </authorList>
    </citation>
    <scope>NUCLEOTIDE SEQUENCE</scope>
    <source>
        <strain evidence="1">CA1-15</strain>
    </source>
</reference>
<name>A0ABT8ZU56_9SPHN</name>
<dbReference type="RefSeq" id="WP_304559494.1">
    <property type="nucleotide sequence ID" value="NZ_JAUQSZ010000001.1"/>
</dbReference>
<protein>
    <recommendedName>
        <fullName evidence="3">NusG-like N-terminal domain-containing protein</fullName>
    </recommendedName>
</protein>
<sequence length="217" mass="23954">MVRGEDREGWCILRTSAAKTLPLVQSLADAGYEVWAPTETRVRLAGRDRKQVEQDVAMMPCYAFARIAHLADLLALSRSPALTYQVWDADLRRMVTKGHPFFSVFHEKGAVRPQSDASLAPLRALEAALAELAERRRDKARMKALQKGEPPKFTAGQIVRVDGGFNGLSVVVAETNRGKNVKLTHPDWMRPVEICAWKLADLQVETTTSSSTAALAA</sequence>
<dbReference type="EMBL" id="JAUQSZ010000001">
    <property type="protein sequence ID" value="MDO7841094.1"/>
    <property type="molecule type" value="Genomic_DNA"/>
</dbReference>
<evidence type="ECO:0000313" key="1">
    <source>
        <dbReference type="EMBL" id="MDO7841094.1"/>
    </source>
</evidence>
<proteinExistence type="predicted"/>
<dbReference type="Proteomes" id="UP001176468">
    <property type="component" value="Unassembled WGS sequence"/>
</dbReference>
<accession>A0ABT8ZU56</accession>
<keyword evidence="2" id="KW-1185">Reference proteome</keyword>
<comment type="caution">
    <text evidence="1">The sequence shown here is derived from an EMBL/GenBank/DDBJ whole genome shotgun (WGS) entry which is preliminary data.</text>
</comment>
<organism evidence="1 2">
    <name type="scientific">Sphingomonas immobilis</name>
    <dbReference type="NCBI Taxonomy" id="3063997"/>
    <lineage>
        <taxon>Bacteria</taxon>
        <taxon>Pseudomonadati</taxon>
        <taxon>Pseudomonadota</taxon>
        <taxon>Alphaproteobacteria</taxon>
        <taxon>Sphingomonadales</taxon>
        <taxon>Sphingomonadaceae</taxon>
        <taxon>Sphingomonas</taxon>
    </lineage>
</organism>
<evidence type="ECO:0008006" key="3">
    <source>
        <dbReference type="Google" id="ProtNLM"/>
    </source>
</evidence>
<evidence type="ECO:0000313" key="2">
    <source>
        <dbReference type="Proteomes" id="UP001176468"/>
    </source>
</evidence>